<dbReference type="AlphaFoldDB" id="A0A371XJX1"/>
<dbReference type="Pfam" id="PF03544">
    <property type="entry name" value="TonB_C"/>
    <property type="match status" value="1"/>
</dbReference>
<dbReference type="PROSITE" id="PS52015">
    <property type="entry name" value="TONB_CTD"/>
    <property type="match status" value="1"/>
</dbReference>
<dbReference type="InterPro" id="IPR006260">
    <property type="entry name" value="TonB/TolA_C"/>
</dbReference>
<keyword evidence="13" id="KW-1185">Reference proteome</keyword>
<dbReference type="RefSeq" id="WP_116622132.1">
    <property type="nucleotide sequence ID" value="NZ_QURN01000001.1"/>
</dbReference>
<name>A0A371XJX1_9HYPH</name>
<feature type="region of interest" description="Disordered" evidence="10">
    <location>
        <begin position="248"/>
        <end position="270"/>
    </location>
</feature>
<evidence type="ECO:0000256" key="8">
    <source>
        <dbReference type="ARBA" id="ARBA00022989"/>
    </source>
</evidence>
<comment type="caution">
    <text evidence="12">The sequence shown here is derived from an EMBL/GenBank/DDBJ whole genome shotgun (WGS) entry which is preliminary data.</text>
</comment>
<evidence type="ECO:0000256" key="1">
    <source>
        <dbReference type="ARBA" id="ARBA00004383"/>
    </source>
</evidence>
<gene>
    <name evidence="12" type="ORF">DY251_01935</name>
</gene>
<evidence type="ECO:0000313" key="13">
    <source>
        <dbReference type="Proteomes" id="UP000262379"/>
    </source>
</evidence>
<dbReference type="InterPro" id="IPR037682">
    <property type="entry name" value="TonB_C"/>
</dbReference>
<evidence type="ECO:0000256" key="6">
    <source>
        <dbReference type="ARBA" id="ARBA00022692"/>
    </source>
</evidence>
<keyword evidence="7" id="KW-0653">Protein transport</keyword>
<feature type="region of interest" description="Disordered" evidence="10">
    <location>
        <begin position="89"/>
        <end position="121"/>
    </location>
</feature>
<dbReference type="EMBL" id="QURN01000001">
    <property type="protein sequence ID" value="RFC69511.1"/>
    <property type="molecule type" value="Genomic_DNA"/>
</dbReference>
<dbReference type="Gene3D" id="3.30.1150.10">
    <property type="match status" value="1"/>
</dbReference>
<dbReference type="Proteomes" id="UP000262379">
    <property type="component" value="Unassembled WGS sequence"/>
</dbReference>
<reference evidence="13" key="1">
    <citation type="submission" date="2018-08" db="EMBL/GenBank/DDBJ databases">
        <authorList>
            <person name="Im W.T."/>
        </authorList>
    </citation>
    <scope>NUCLEOTIDE SEQUENCE [LARGE SCALE GENOMIC DNA]</scope>
    <source>
        <strain evidence="13">LA-28</strain>
    </source>
</reference>
<organism evidence="12 13">
    <name type="scientific">Mesorhizobium denitrificans</name>
    <dbReference type="NCBI Taxonomy" id="2294114"/>
    <lineage>
        <taxon>Bacteria</taxon>
        <taxon>Pseudomonadati</taxon>
        <taxon>Pseudomonadota</taxon>
        <taxon>Alphaproteobacteria</taxon>
        <taxon>Hyphomicrobiales</taxon>
        <taxon>Phyllobacteriaceae</taxon>
        <taxon>Mesorhizobium</taxon>
    </lineage>
</organism>
<proteinExistence type="inferred from homology"/>
<evidence type="ECO:0000256" key="9">
    <source>
        <dbReference type="ARBA" id="ARBA00023136"/>
    </source>
</evidence>
<accession>A0A371XJX1</accession>
<feature type="domain" description="TonB C-terminal" evidence="11">
    <location>
        <begin position="182"/>
        <end position="270"/>
    </location>
</feature>
<dbReference type="GO" id="GO:0055085">
    <property type="term" value="P:transmembrane transport"/>
    <property type="evidence" value="ECO:0007669"/>
    <property type="project" value="InterPro"/>
</dbReference>
<keyword evidence="5" id="KW-0997">Cell inner membrane</keyword>
<evidence type="ECO:0000313" key="12">
    <source>
        <dbReference type="EMBL" id="RFC69511.1"/>
    </source>
</evidence>
<dbReference type="NCBIfam" id="TIGR01352">
    <property type="entry name" value="tonB_Cterm"/>
    <property type="match status" value="1"/>
</dbReference>
<dbReference type="InterPro" id="IPR051045">
    <property type="entry name" value="TonB-dependent_transducer"/>
</dbReference>
<keyword evidence="3" id="KW-0813">Transport</keyword>
<evidence type="ECO:0000256" key="2">
    <source>
        <dbReference type="ARBA" id="ARBA00006555"/>
    </source>
</evidence>
<feature type="region of interest" description="Disordered" evidence="10">
    <location>
        <begin position="159"/>
        <end position="184"/>
    </location>
</feature>
<keyword evidence="4" id="KW-1003">Cell membrane</keyword>
<keyword evidence="8" id="KW-1133">Transmembrane helix</keyword>
<dbReference type="GO" id="GO:0005886">
    <property type="term" value="C:plasma membrane"/>
    <property type="evidence" value="ECO:0007669"/>
    <property type="project" value="UniProtKB-SubCell"/>
</dbReference>
<keyword evidence="9" id="KW-0472">Membrane</keyword>
<dbReference type="SUPFAM" id="SSF74653">
    <property type="entry name" value="TolA/TonB C-terminal domain"/>
    <property type="match status" value="1"/>
</dbReference>
<evidence type="ECO:0000256" key="5">
    <source>
        <dbReference type="ARBA" id="ARBA00022519"/>
    </source>
</evidence>
<evidence type="ECO:0000256" key="7">
    <source>
        <dbReference type="ARBA" id="ARBA00022927"/>
    </source>
</evidence>
<evidence type="ECO:0000256" key="4">
    <source>
        <dbReference type="ARBA" id="ARBA00022475"/>
    </source>
</evidence>
<keyword evidence="6" id="KW-0812">Transmembrane</keyword>
<evidence type="ECO:0000256" key="10">
    <source>
        <dbReference type="SAM" id="MobiDB-lite"/>
    </source>
</evidence>
<comment type="subcellular location">
    <subcellularLocation>
        <location evidence="1">Cell inner membrane</location>
        <topology evidence="1">Single-pass membrane protein</topology>
        <orientation evidence="1">Periplasmic side</orientation>
    </subcellularLocation>
</comment>
<dbReference type="PANTHER" id="PTHR33446">
    <property type="entry name" value="PROTEIN TONB-RELATED"/>
    <property type="match status" value="1"/>
</dbReference>
<dbReference type="GO" id="GO:0015031">
    <property type="term" value="P:protein transport"/>
    <property type="evidence" value="ECO:0007669"/>
    <property type="project" value="UniProtKB-KW"/>
</dbReference>
<comment type="similarity">
    <text evidence="2">Belongs to the TonB family.</text>
</comment>
<protein>
    <submittedName>
        <fullName evidence="12">Energy transducer TonB</fullName>
    </submittedName>
</protein>
<evidence type="ECO:0000256" key="3">
    <source>
        <dbReference type="ARBA" id="ARBA00022448"/>
    </source>
</evidence>
<sequence length="270" mass="29028">MSVQDHHEIEIQRTPWAREALRWGAATLVVCATHGAAAYGVIALAPEPEPMAVQEAMNVELTPLVVSTAEPVIEDAASEELPELLAENPELPSEQPAVEEPDTAEPEKVEPLETAEETDPIAETPEAVVVLPQPRPEIVQEVVEVEKPKPRKVVKTPVVEAEKRPTKSHKSTAGASRPSAPRVSPNRWYVQVQSAIARRKPRSLGESGRVSVRFVVNQSGNIVSSGIARTSGSARLDQAALSMVRGARVPAPPEGSGITSHPFTIPVTFE</sequence>
<evidence type="ECO:0000259" key="11">
    <source>
        <dbReference type="PROSITE" id="PS52015"/>
    </source>
</evidence>